<dbReference type="EMBL" id="BATL01000141">
    <property type="protein sequence ID" value="GAD78183.1"/>
    <property type="molecule type" value="Genomic_DNA"/>
</dbReference>
<evidence type="ECO:0000313" key="2">
    <source>
        <dbReference type="Proteomes" id="UP000016567"/>
    </source>
</evidence>
<dbReference type="Proteomes" id="UP000016567">
    <property type="component" value="Unassembled WGS sequence"/>
</dbReference>
<name>U3CIW5_9VIBR</name>
<protein>
    <submittedName>
        <fullName evidence="1">Uncharacterized protein</fullName>
    </submittedName>
</protein>
<dbReference type="eggNOG" id="ENOG5031PCJ">
    <property type="taxonomic scope" value="Bacteria"/>
</dbReference>
<organism evidence="1 2">
    <name type="scientific">Vibrio azureus NBRC 104587</name>
    <dbReference type="NCBI Taxonomy" id="1219077"/>
    <lineage>
        <taxon>Bacteria</taxon>
        <taxon>Pseudomonadati</taxon>
        <taxon>Pseudomonadota</taxon>
        <taxon>Gammaproteobacteria</taxon>
        <taxon>Vibrionales</taxon>
        <taxon>Vibrionaceae</taxon>
        <taxon>Vibrio</taxon>
    </lineage>
</organism>
<evidence type="ECO:0000313" key="1">
    <source>
        <dbReference type="EMBL" id="GAD78183.1"/>
    </source>
</evidence>
<proteinExistence type="predicted"/>
<gene>
    <name evidence="1" type="ORF">VAZ01S_141_00010</name>
</gene>
<sequence length="217" mass="24171">MIRVYLVIALSFCLIGCPGSEGDTGDINVDIGNTKLSIPKKYLLSGFPQSLVAKGKEFDVEKSILLGVPVSDLGFTSKSHSGLIDQVTTLISGLSNRLNPDAVDAWNRKGLFENRIVEFDDEMKLYRVYPEAGYPTTWHYFKTSPIVGGEFRLNWVSSCMSPPGTDGKDLSKVYCHLISYYKTVEIQMSLYGDNIKIMNSINSSYLKLLSSWEVNSK</sequence>
<dbReference type="AlphaFoldDB" id="U3CIW5"/>
<dbReference type="OrthoDB" id="6399636at2"/>
<comment type="caution">
    <text evidence="1">The sequence shown here is derived from an EMBL/GenBank/DDBJ whole genome shotgun (WGS) entry which is preliminary data.</text>
</comment>
<keyword evidence="2" id="KW-1185">Reference proteome</keyword>
<dbReference type="RefSeq" id="WP_021711910.1">
    <property type="nucleotide sequence ID" value="NZ_BAOB01000567.1"/>
</dbReference>
<reference evidence="1 2" key="1">
    <citation type="submission" date="2013-09" db="EMBL/GenBank/DDBJ databases">
        <title>Whole genome shotgun sequence of Vibrio azureus NBRC 104587.</title>
        <authorList>
            <person name="Isaki S."/>
            <person name="Hosoyama A."/>
            <person name="Numata M."/>
            <person name="Hashimoto M."/>
            <person name="Hosoyama Y."/>
            <person name="Tsuchikane K."/>
            <person name="Noguchi M."/>
            <person name="Hirakata S."/>
            <person name="Ichikawa N."/>
            <person name="Ohji S."/>
            <person name="Yamazoe A."/>
            <person name="Fujita N."/>
        </authorList>
    </citation>
    <scope>NUCLEOTIDE SEQUENCE [LARGE SCALE GENOMIC DNA]</scope>
    <source>
        <strain evidence="1 2">NBRC 104587</strain>
    </source>
</reference>
<accession>U3CIW5</accession>